<accession>A0A841DFH5</accession>
<keyword evidence="5" id="KW-0808">Transferase</keyword>
<name>A0A841DFH5_PLAVE</name>
<dbReference type="SUPFAM" id="SSF55874">
    <property type="entry name" value="ATPase domain of HSP90 chaperone/DNA topoisomerase II/histidine kinase"/>
    <property type="match status" value="1"/>
</dbReference>
<dbReference type="EMBL" id="JACHJJ010000037">
    <property type="protein sequence ID" value="MBB5967727.1"/>
    <property type="molecule type" value="Genomic_DNA"/>
</dbReference>
<dbReference type="Gene3D" id="3.30.450.350">
    <property type="entry name" value="CHASE domain"/>
    <property type="match status" value="1"/>
</dbReference>
<feature type="chain" id="PRO_5039436300" description="Sensor-like histidine kinase SenX3" evidence="13">
    <location>
        <begin position="19"/>
        <end position="873"/>
    </location>
</feature>
<feature type="domain" description="Histidine kinase" evidence="14">
    <location>
        <begin position="631"/>
        <end position="867"/>
    </location>
</feature>
<keyword evidence="19" id="KW-1185">Reference proteome</keyword>
<dbReference type="SMART" id="SM01079">
    <property type="entry name" value="CHASE"/>
    <property type="match status" value="1"/>
</dbReference>
<dbReference type="GO" id="GO:0000155">
    <property type="term" value="F:phosphorelay sensor kinase activity"/>
    <property type="evidence" value="ECO:0007669"/>
    <property type="project" value="InterPro"/>
</dbReference>
<keyword evidence="6 12" id="KW-0812">Transmembrane</keyword>
<feature type="domain" description="PAS" evidence="15">
    <location>
        <begin position="352"/>
        <end position="388"/>
    </location>
</feature>
<dbReference type="Pfam" id="PF08448">
    <property type="entry name" value="PAS_4"/>
    <property type="match status" value="2"/>
</dbReference>
<dbReference type="InterPro" id="IPR042240">
    <property type="entry name" value="CHASE_sf"/>
</dbReference>
<reference evidence="18 19" key="1">
    <citation type="submission" date="2020-08" db="EMBL/GenBank/DDBJ databases">
        <title>Genomic Encyclopedia of Type Strains, Phase III (KMG-III): the genomes of soil and plant-associated and newly described type strains.</title>
        <authorList>
            <person name="Whitman W."/>
        </authorList>
    </citation>
    <scope>NUCLEOTIDE SEQUENCE [LARGE SCALE GENOMIC DNA]</scope>
    <source>
        <strain evidence="18 19">CECT 3303</strain>
    </source>
</reference>
<dbReference type="PROSITE" id="PS50839">
    <property type="entry name" value="CHASE"/>
    <property type="match status" value="1"/>
</dbReference>
<keyword evidence="8 12" id="KW-1133">Transmembrane helix</keyword>
<dbReference type="RefSeq" id="WP_184948431.1">
    <property type="nucleotide sequence ID" value="NZ_BAAAWZ010000001.1"/>
</dbReference>
<evidence type="ECO:0000256" key="9">
    <source>
        <dbReference type="ARBA" id="ARBA00023012"/>
    </source>
</evidence>
<dbReference type="InterPro" id="IPR003661">
    <property type="entry name" value="HisK_dim/P_dom"/>
</dbReference>
<evidence type="ECO:0000256" key="11">
    <source>
        <dbReference type="ARBA" id="ARBA00039401"/>
    </source>
</evidence>
<dbReference type="Pfam" id="PF03924">
    <property type="entry name" value="CHASE"/>
    <property type="match status" value="1"/>
</dbReference>
<dbReference type="InterPro" id="IPR013656">
    <property type="entry name" value="PAS_4"/>
</dbReference>
<organism evidence="18 19">
    <name type="scientific">Planomonospora venezuelensis</name>
    <dbReference type="NCBI Taxonomy" id="1999"/>
    <lineage>
        <taxon>Bacteria</taxon>
        <taxon>Bacillati</taxon>
        <taxon>Actinomycetota</taxon>
        <taxon>Actinomycetes</taxon>
        <taxon>Streptosporangiales</taxon>
        <taxon>Streptosporangiaceae</taxon>
        <taxon>Planomonospora</taxon>
    </lineage>
</organism>
<dbReference type="GO" id="GO:0030295">
    <property type="term" value="F:protein kinase activator activity"/>
    <property type="evidence" value="ECO:0007669"/>
    <property type="project" value="TreeGrafter"/>
</dbReference>
<dbReference type="Gene3D" id="3.30.565.10">
    <property type="entry name" value="Histidine kinase-like ATPase, C-terminal domain"/>
    <property type="match status" value="1"/>
</dbReference>
<dbReference type="SMART" id="SM00388">
    <property type="entry name" value="HisKA"/>
    <property type="match status" value="1"/>
</dbReference>
<dbReference type="SMART" id="SM00091">
    <property type="entry name" value="PAS"/>
    <property type="match status" value="2"/>
</dbReference>
<dbReference type="InterPro" id="IPR000700">
    <property type="entry name" value="PAS-assoc_C"/>
</dbReference>
<dbReference type="SUPFAM" id="SSF55785">
    <property type="entry name" value="PYP-like sensor domain (PAS domain)"/>
    <property type="match status" value="2"/>
</dbReference>
<dbReference type="EC" id="2.7.13.3" evidence="3"/>
<feature type="signal peptide" evidence="13">
    <location>
        <begin position="1"/>
        <end position="18"/>
    </location>
</feature>
<evidence type="ECO:0000259" key="17">
    <source>
        <dbReference type="PROSITE" id="PS50839"/>
    </source>
</evidence>
<evidence type="ECO:0000259" key="15">
    <source>
        <dbReference type="PROSITE" id="PS50112"/>
    </source>
</evidence>
<dbReference type="CDD" id="cd00082">
    <property type="entry name" value="HisKA"/>
    <property type="match status" value="1"/>
</dbReference>
<proteinExistence type="predicted"/>
<dbReference type="Proteomes" id="UP000562352">
    <property type="component" value="Unassembled WGS sequence"/>
</dbReference>
<dbReference type="GO" id="GO:0005886">
    <property type="term" value="C:plasma membrane"/>
    <property type="evidence" value="ECO:0007669"/>
    <property type="project" value="UniProtKB-SubCell"/>
</dbReference>
<feature type="domain" description="CHASE" evidence="17">
    <location>
        <begin position="153"/>
        <end position="241"/>
    </location>
</feature>
<dbReference type="PROSITE" id="PS50109">
    <property type="entry name" value="HIS_KIN"/>
    <property type="match status" value="1"/>
</dbReference>
<dbReference type="InterPro" id="IPR004358">
    <property type="entry name" value="Sig_transdc_His_kin-like_C"/>
</dbReference>
<evidence type="ECO:0000256" key="1">
    <source>
        <dbReference type="ARBA" id="ARBA00000085"/>
    </source>
</evidence>
<dbReference type="InterPro" id="IPR036890">
    <property type="entry name" value="HATPase_C_sf"/>
</dbReference>
<keyword evidence="10 12" id="KW-0472">Membrane</keyword>
<evidence type="ECO:0000259" key="14">
    <source>
        <dbReference type="PROSITE" id="PS50109"/>
    </source>
</evidence>
<dbReference type="PROSITE" id="PS50113">
    <property type="entry name" value="PAC"/>
    <property type="match status" value="1"/>
</dbReference>
<feature type="transmembrane region" description="Helical" evidence="12">
    <location>
        <begin position="301"/>
        <end position="324"/>
    </location>
</feature>
<dbReference type="PANTHER" id="PTHR42878:SF15">
    <property type="entry name" value="BACTERIOPHYTOCHROME"/>
    <property type="match status" value="1"/>
</dbReference>
<dbReference type="Pfam" id="PF00512">
    <property type="entry name" value="HisKA"/>
    <property type="match status" value="1"/>
</dbReference>
<dbReference type="InterPro" id="IPR050351">
    <property type="entry name" value="BphY/WalK/GraS-like"/>
</dbReference>
<dbReference type="Pfam" id="PF02518">
    <property type="entry name" value="HATPase_c"/>
    <property type="match status" value="1"/>
</dbReference>
<evidence type="ECO:0000256" key="6">
    <source>
        <dbReference type="ARBA" id="ARBA00022692"/>
    </source>
</evidence>
<dbReference type="PANTHER" id="PTHR42878">
    <property type="entry name" value="TWO-COMPONENT HISTIDINE KINASE"/>
    <property type="match status" value="1"/>
</dbReference>
<dbReference type="InterPro" id="IPR000014">
    <property type="entry name" value="PAS"/>
</dbReference>
<dbReference type="InterPro" id="IPR003594">
    <property type="entry name" value="HATPase_dom"/>
</dbReference>
<dbReference type="PRINTS" id="PR00344">
    <property type="entry name" value="BCTRLSENSOR"/>
</dbReference>
<evidence type="ECO:0000256" key="3">
    <source>
        <dbReference type="ARBA" id="ARBA00012438"/>
    </source>
</evidence>
<dbReference type="Gene3D" id="3.30.450.20">
    <property type="entry name" value="PAS domain"/>
    <property type="match status" value="2"/>
</dbReference>
<dbReference type="PROSITE" id="PS50112">
    <property type="entry name" value="PAS"/>
    <property type="match status" value="1"/>
</dbReference>
<evidence type="ECO:0000256" key="4">
    <source>
        <dbReference type="ARBA" id="ARBA00022553"/>
    </source>
</evidence>
<comment type="caution">
    <text evidence="18">The sequence shown here is derived from an EMBL/GenBank/DDBJ whole genome shotgun (WGS) entry which is preliminary data.</text>
</comment>
<evidence type="ECO:0000256" key="5">
    <source>
        <dbReference type="ARBA" id="ARBA00022679"/>
    </source>
</evidence>
<keyword evidence="4" id="KW-0597">Phosphoprotein</keyword>
<comment type="subcellular location">
    <subcellularLocation>
        <location evidence="2">Cell membrane</location>
    </subcellularLocation>
</comment>
<evidence type="ECO:0000313" key="19">
    <source>
        <dbReference type="Proteomes" id="UP000562352"/>
    </source>
</evidence>
<dbReference type="InterPro" id="IPR005467">
    <property type="entry name" value="His_kinase_dom"/>
</dbReference>
<evidence type="ECO:0000256" key="7">
    <source>
        <dbReference type="ARBA" id="ARBA00022777"/>
    </source>
</evidence>
<evidence type="ECO:0000313" key="18">
    <source>
        <dbReference type="EMBL" id="MBB5967727.1"/>
    </source>
</evidence>
<evidence type="ECO:0000256" key="12">
    <source>
        <dbReference type="SAM" id="Phobius"/>
    </source>
</evidence>
<dbReference type="AlphaFoldDB" id="A0A841DFH5"/>
<keyword evidence="13" id="KW-0732">Signal</keyword>
<evidence type="ECO:0000256" key="2">
    <source>
        <dbReference type="ARBA" id="ARBA00004236"/>
    </source>
</evidence>
<protein>
    <recommendedName>
        <fullName evidence="11">Sensor-like histidine kinase SenX3</fullName>
        <ecNumber evidence="3">2.7.13.3</ecNumber>
    </recommendedName>
</protein>
<evidence type="ECO:0000259" key="16">
    <source>
        <dbReference type="PROSITE" id="PS50113"/>
    </source>
</evidence>
<dbReference type="SUPFAM" id="SSF47384">
    <property type="entry name" value="Homodimeric domain of signal transducing histidine kinase"/>
    <property type="match status" value="1"/>
</dbReference>
<dbReference type="InterPro" id="IPR006189">
    <property type="entry name" value="CHASE_dom"/>
</dbReference>
<feature type="domain" description="PAC" evidence="16">
    <location>
        <begin position="575"/>
        <end position="627"/>
    </location>
</feature>
<evidence type="ECO:0000256" key="10">
    <source>
        <dbReference type="ARBA" id="ARBA00023136"/>
    </source>
</evidence>
<gene>
    <name evidence="18" type="ORF">FHS22_007040</name>
</gene>
<dbReference type="GO" id="GO:0007234">
    <property type="term" value="P:osmosensory signaling via phosphorelay pathway"/>
    <property type="evidence" value="ECO:0007669"/>
    <property type="project" value="TreeGrafter"/>
</dbReference>
<dbReference type="InterPro" id="IPR035965">
    <property type="entry name" value="PAS-like_dom_sf"/>
</dbReference>
<dbReference type="SMART" id="SM00387">
    <property type="entry name" value="HATPase_c"/>
    <property type="match status" value="1"/>
</dbReference>
<dbReference type="GO" id="GO:0000156">
    <property type="term" value="F:phosphorelay response regulator activity"/>
    <property type="evidence" value="ECO:0007669"/>
    <property type="project" value="TreeGrafter"/>
</dbReference>
<evidence type="ECO:0000256" key="13">
    <source>
        <dbReference type="SAM" id="SignalP"/>
    </source>
</evidence>
<keyword evidence="7 18" id="KW-0418">Kinase</keyword>
<dbReference type="InterPro" id="IPR036097">
    <property type="entry name" value="HisK_dim/P_sf"/>
</dbReference>
<sequence length="873" mass="90952">MRSAMTLAVLAALGVAVAGAGATAVVADALRESQLRLADETVQRRVSLIREVIETETGRYADALRLVAAAAGAADPLTGTAFARMVEPLRQRRLPGATSITFLVPATDAQLPAVQARWRTRGQPALRLRPEGHVDEHIFFVLAQEMAPGAVPVLGTDLTASAAPARAAAEARRSGQVAVSDAFHLLGDRDLPDDRRQLSFVLTAPVYGSAAGGGRGRPLAGWVMLGLRGQDFLGAVLSRIAQGADVHLRARQSDATSATVASLVTAGGKELHRSVRIPVAQQSWQLDVSIARTQVPGARGLAGTAVMIVGGTLSLLLTILVFTLGGGRARARARIKAATADLRAAETAARGQAELMSAILDSISDGVGVIDEHGTFLLHNPAATTMLGTGADTGEIAAWQRHYGLFTPDGTAPFPTEQLPLVRALAGEHVEQVPMMIRNDARPGGAVISVSARPLEAAGRAGAVAVFHDITDRARAEEELARTAARLRAAHDELTAQKAYLTQVLDAINVTVITCDADGVIVHANRVARSALPRDGRTLVIADATPLLAVAYPDGRPVPPEENPLTRALAGEDIDGMELIMTLPGGDRHILMAHARPLRDADGRIIGAVASSFTITALREREAELAAFAGIVAHDLKRPLATVRGFAELLHEELTDPAGPAGSRAPAAGADGSSGIVAGDHARHLERILAAVTGMSRLIDDLLAYATARDATLTLTSVDLKTLVQEAVAEHLAAAAADPNLPPPRVYVGPLPVVCADAPLTRQLINNLIGNAIKYTPPGQAAHVDVTAVPAEPGWARIEVADRGIGIPPGEHAAIFTGFHRAATGYTGTGLGLAICKRVVERHGGTITAHDNPGGGARFVFTLPAPDGPQPGE</sequence>
<comment type="catalytic activity">
    <reaction evidence="1">
        <text>ATP + protein L-histidine = ADP + protein N-phospho-L-histidine.</text>
        <dbReference type="EC" id="2.7.13.3"/>
    </reaction>
</comment>
<keyword evidence="9" id="KW-0902">Two-component regulatory system</keyword>
<evidence type="ECO:0000256" key="8">
    <source>
        <dbReference type="ARBA" id="ARBA00022989"/>
    </source>
</evidence>
<dbReference type="Gene3D" id="1.10.287.130">
    <property type="match status" value="1"/>
</dbReference>